<accession>A0A6G9Z3B8</accession>
<sequence length="91" mass="10589">MASLAYVCTELGDDRQCFELPRDEGEFRAWIMESRSAARDRTEFDRHQDIVQWHLSHMPDANAAGMYQVITWSDDNHAPVIVEHHQFTARA</sequence>
<evidence type="ECO:0000313" key="2">
    <source>
        <dbReference type="Proteomes" id="UP000500953"/>
    </source>
</evidence>
<proteinExistence type="predicted"/>
<dbReference type="RefSeq" id="WP_167487446.1">
    <property type="nucleotide sequence ID" value="NZ_CP046173.1"/>
</dbReference>
<dbReference type="EMBL" id="CP046173">
    <property type="protein sequence ID" value="QIS20089.1"/>
    <property type="molecule type" value="Genomic_DNA"/>
</dbReference>
<evidence type="ECO:0000313" key="1">
    <source>
        <dbReference type="EMBL" id="QIS20089.1"/>
    </source>
</evidence>
<reference evidence="1 2" key="1">
    <citation type="journal article" date="2019" name="ACS Chem. Biol.">
        <title>Identification and Mobilization of a Cryptic Antibiotic Biosynthesis Gene Locus from a Human-Pathogenic Nocardia Isolate.</title>
        <authorList>
            <person name="Herisse M."/>
            <person name="Ishida K."/>
            <person name="Porter J.L."/>
            <person name="Howden B."/>
            <person name="Hertweck C."/>
            <person name="Stinear T.P."/>
            <person name="Pidot S.J."/>
        </authorList>
    </citation>
    <scope>NUCLEOTIDE SEQUENCE [LARGE SCALE GENOMIC DNA]</scope>
    <source>
        <strain evidence="1 2">AUSMDU00012715</strain>
    </source>
</reference>
<gene>
    <name evidence="1" type="ORF">F6W96_19115</name>
</gene>
<dbReference type="Proteomes" id="UP000500953">
    <property type="component" value="Chromosome"/>
</dbReference>
<protein>
    <submittedName>
        <fullName evidence="1">Uncharacterized protein</fullName>
    </submittedName>
</protein>
<dbReference type="AlphaFoldDB" id="A0A6G9Z3B8"/>
<organism evidence="1 2">
    <name type="scientific">Nocardia terpenica</name>
    <dbReference type="NCBI Taxonomy" id="455432"/>
    <lineage>
        <taxon>Bacteria</taxon>
        <taxon>Bacillati</taxon>
        <taxon>Actinomycetota</taxon>
        <taxon>Actinomycetes</taxon>
        <taxon>Mycobacteriales</taxon>
        <taxon>Nocardiaceae</taxon>
        <taxon>Nocardia</taxon>
    </lineage>
</organism>
<name>A0A6G9Z3B8_9NOCA</name>